<dbReference type="eggNOG" id="COG2302">
    <property type="taxonomic scope" value="Bacteria"/>
</dbReference>
<dbReference type="OrthoDB" id="9812787at2"/>
<evidence type="ECO:0000313" key="3">
    <source>
        <dbReference type="EMBL" id="KGR80429.1"/>
    </source>
</evidence>
<evidence type="ECO:0000259" key="2">
    <source>
        <dbReference type="SMART" id="SM00363"/>
    </source>
</evidence>
<dbReference type="InterPro" id="IPR040591">
    <property type="entry name" value="RqcP2_RBD"/>
</dbReference>
<dbReference type="InterPro" id="IPR036986">
    <property type="entry name" value="S4_RNA-bd_sf"/>
</dbReference>
<dbReference type="STRING" id="1384049.CD29_00620"/>
<evidence type="ECO:0000313" key="4">
    <source>
        <dbReference type="Proteomes" id="UP000030416"/>
    </source>
</evidence>
<dbReference type="Gene3D" id="3.30.70.330">
    <property type="match status" value="1"/>
</dbReference>
<sequence>MEHLIQHFRKDEQPFIERVMEWKRDVEYRHVMRLTDFLDPREQFIVTSIISQNDELQLHSYGVFEEAERKRMIIAPSYMEFTTDDFQISIFTIDYPSKFLTLQHRDVLGAMLSLGMSRSKFGDIKMIDSTIQFALSEEIADYVQTNLVSIGKAKIQISALTDVDQLIESNEKWVEKTLTVSSMRLDSILSLALKISREKSKLYIQSGKVKVNWTVRESVSFEVHDGDVLSISGFGRIKILKIEGRTKKEKIRLVIGYLEQK</sequence>
<organism evidence="3 4">
    <name type="scientific">Ureibacillus manganicus DSM 26584</name>
    <dbReference type="NCBI Taxonomy" id="1384049"/>
    <lineage>
        <taxon>Bacteria</taxon>
        <taxon>Bacillati</taxon>
        <taxon>Bacillota</taxon>
        <taxon>Bacilli</taxon>
        <taxon>Bacillales</taxon>
        <taxon>Caryophanaceae</taxon>
        <taxon>Ureibacillus</taxon>
    </lineage>
</organism>
<dbReference type="PANTHER" id="PTHR13633">
    <property type="entry name" value="MITOCHONDRIAL TRANSCRIPTION RESCUE FACTOR 1"/>
    <property type="match status" value="1"/>
</dbReference>
<dbReference type="GO" id="GO:0003723">
    <property type="term" value="F:RNA binding"/>
    <property type="evidence" value="ECO:0007669"/>
    <property type="project" value="UniProtKB-KW"/>
</dbReference>
<dbReference type="PANTHER" id="PTHR13633:SF3">
    <property type="entry name" value="MITOCHONDRIAL TRANSCRIPTION RESCUE FACTOR 1"/>
    <property type="match status" value="1"/>
</dbReference>
<dbReference type="Pfam" id="PF21278">
    <property type="entry name" value="YlmH_1st"/>
    <property type="match status" value="1"/>
</dbReference>
<dbReference type="Gene3D" id="3.30.1370.160">
    <property type="match status" value="1"/>
</dbReference>
<feature type="domain" description="RNA-binding S4" evidence="2">
    <location>
        <begin position="183"/>
        <end position="252"/>
    </location>
</feature>
<protein>
    <submittedName>
        <fullName evidence="3">RNA-binding protein S4</fullName>
    </submittedName>
</protein>
<dbReference type="InterPro" id="IPR002942">
    <property type="entry name" value="S4_RNA-bd"/>
</dbReference>
<dbReference type="Pfam" id="PF17774">
    <property type="entry name" value="YlmH_RBD"/>
    <property type="match status" value="1"/>
</dbReference>
<dbReference type="SMART" id="SM00363">
    <property type="entry name" value="S4"/>
    <property type="match status" value="1"/>
</dbReference>
<accession>A0A0A3I6U5</accession>
<proteinExistence type="predicted"/>
<dbReference type="PROSITE" id="PS50889">
    <property type="entry name" value="S4"/>
    <property type="match status" value="1"/>
</dbReference>
<reference evidence="3 4" key="1">
    <citation type="submission" date="2014-02" db="EMBL/GenBank/DDBJ databases">
        <title>Draft genome sequence of Lysinibacillus manganicus DSM 26584T.</title>
        <authorList>
            <person name="Zhang F."/>
            <person name="Wang G."/>
            <person name="Zhang L."/>
        </authorList>
    </citation>
    <scope>NUCLEOTIDE SEQUENCE [LARGE SCALE GENOMIC DNA]</scope>
    <source>
        <strain evidence="3 4">DSM 26584</strain>
    </source>
</reference>
<dbReference type="InterPro" id="IPR048443">
    <property type="entry name" value="RqcP2_N"/>
</dbReference>
<dbReference type="Pfam" id="PF01479">
    <property type="entry name" value="S4"/>
    <property type="match status" value="1"/>
</dbReference>
<dbReference type="InterPro" id="IPR012677">
    <property type="entry name" value="Nucleotide-bd_a/b_plait_sf"/>
</dbReference>
<dbReference type="SUPFAM" id="SSF55174">
    <property type="entry name" value="Alpha-L RNA-binding motif"/>
    <property type="match status" value="1"/>
</dbReference>
<dbReference type="EMBL" id="JPVN01000001">
    <property type="protein sequence ID" value="KGR80429.1"/>
    <property type="molecule type" value="Genomic_DNA"/>
</dbReference>
<comment type="caution">
    <text evidence="3">The sequence shown here is derived from an EMBL/GenBank/DDBJ whole genome shotgun (WGS) entry which is preliminary data.</text>
</comment>
<dbReference type="CDD" id="cd00165">
    <property type="entry name" value="S4"/>
    <property type="match status" value="1"/>
</dbReference>
<gene>
    <name evidence="3" type="ORF">CD29_00620</name>
</gene>
<dbReference type="RefSeq" id="WP_036181748.1">
    <property type="nucleotide sequence ID" value="NZ_AVDA01000001.1"/>
</dbReference>
<dbReference type="AlphaFoldDB" id="A0A0A3I6U5"/>
<keyword evidence="4" id="KW-1185">Reference proteome</keyword>
<name>A0A0A3I6U5_9BACL</name>
<keyword evidence="1" id="KW-0694">RNA-binding</keyword>
<dbReference type="Gene3D" id="3.10.290.10">
    <property type="entry name" value="RNA-binding S4 domain"/>
    <property type="match status" value="1"/>
</dbReference>
<evidence type="ECO:0000256" key="1">
    <source>
        <dbReference type="PROSITE-ProRule" id="PRU00182"/>
    </source>
</evidence>
<dbReference type="Proteomes" id="UP000030416">
    <property type="component" value="Unassembled WGS sequence"/>
</dbReference>